<keyword evidence="7" id="KW-0812">Transmembrane</keyword>
<evidence type="ECO:0000256" key="9">
    <source>
        <dbReference type="ARBA" id="ARBA00023136"/>
    </source>
</evidence>
<evidence type="ECO:0000256" key="2">
    <source>
        <dbReference type="ARBA" id="ARBA00007208"/>
    </source>
</evidence>
<dbReference type="EMBL" id="JBHUDY010000001">
    <property type="protein sequence ID" value="MFD1611584.1"/>
    <property type="molecule type" value="Genomic_DNA"/>
</dbReference>
<evidence type="ECO:0000256" key="6">
    <source>
        <dbReference type="ARBA" id="ARBA00022519"/>
    </source>
</evidence>
<comment type="caution">
    <text evidence="11">The sequence shown here is derived from an EMBL/GenBank/DDBJ whole genome shotgun (WGS) entry which is preliminary data.</text>
</comment>
<reference evidence="12" key="1">
    <citation type="journal article" date="2019" name="Int. J. Syst. Evol. Microbiol.">
        <title>The Global Catalogue of Microorganisms (GCM) 10K type strain sequencing project: providing services to taxonomists for standard genome sequencing and annotation.</title>
        <authorList>
            <consortium name="The Broad Institute Genomics Platform"/>
            <consortium name="The Broad Institute Genome Sequencing Center for Infectious Disease"/>
            <person name="Wu L."/>
            <person name="Ma J."/>
        </authorList>
    </citation>
    <scope>NUCLEOTIDE SEQUENCE [LARGE SCALE GENOMIC DNA]</scope>
    <source>
        <strain evidence="12">CGMCC 1.16275</strain>
    </source>
</reference>
<sequence length="205" mass="21266">MRIAIPMRPAVLFAILFAVALVLFFPLRLAVGGSGLSAREASGSVWSGSLKEARIGPAVLGDLDARLSPLALLTGRMLLYVARPSAAPDRMVGALGLSRNRRSVESASGLIPIDGAFGALPVASFELTDVTVRFRDGECDRAEGMVRANLSGDGGLNLPASLTAAPRCDRGAVLLPFAVPTGGGAEMRISGDGRWDVRSTGAPPR</sequence>
<evidence type="ECO:0000256" key="10">
    <source>
        <dbReference type="ARBA" id="ARBA00030772"/>
    </source>
</evidence>
<proteinExistence type="inferred from homology"/>
<evidence type="ECO:0000256" key="1">
    <source>
        <dbReference type="ARBA" id="ARBA00004533"/>
    </source>
</evidence>
<gene>
    <name evidence="11" type="primary">gspN</name>
    <name evidence="11" type="ORF">ACFSCW_07200</name>
</gene>
<evidence type="ECO:0000256" key="5">
    <source>
        <dbReference type="ARBA" id="ARBA00022475"/>
    </source>
</evidence>
<evidence type="ECO:0000256" key="8">
    <source>
        <dbReference type="ARBA" id="ARBA00022927"/>
    </source>
</evidence>
<comment type="subcellular location">
    <subcellularLocation>
        <location evidence="1">Cell inner membrane</location>
    </subcellularLocation>
</comment>
<keyword evidence="9" id="KW-0472">Membrane</keyword>
<evidence type="ECO:0000256" key="7">
    <source>
        <dbReference type="ARBA" id="ARBA00022692"/>
    </source>
</evidence>
<keyword evidence="8" id="KW-0653">Protein transport</keyword>
<protein>
    <recommendedName>
        <fullName evidence="3">Type II secretion system protein N</fullName>
    </recommendedName>
    <alternativeName>
        <fullName evidence="10">General secretion pathway protein N</fullName>
    </alternativeName>
</protein>
<dbReference type="Proteomes" id="UP001597115">
    <property type="component" value="Unassembled WGS sequence"/>
</dbReference>
<comment type="similarity">
    <text evidence="2">Belongs to the GSP N family.</text>
</comment>
<keyword evidence="6" id="KW-0997">Cell inner membrane</keyword>
<keyword evidence="4" id="KW-0813">Transport</keyword>
<evidence type="ECO:0000313" key="11">
    <source>
        <dbReference type="EMBL" id="MFD1611584.1"/>
    </source>
</evidence>
<dbReference type="InterPro" id="IPR022792">
    <property type="entry name" value="T2SS_protein-GspN"/>
</dbReference>
<dbReference type="Pfam" id="PF01203">
    <property type="entry name" value="T2SSN"/>
    <property type="match status" value="1"/>
</dbReference>
<keyword evidence="12" id="KW-1185">Reference proteome</keyword>
<evidence type="ECO:0000256" key="3">
    <source>
        <dbReference type="ARBA" id="ARBA00021563"/>
    </source>
</evidence>
<accession>A0ABW4I414</accession>
<keyword evidence="5" id="KW-1003">Cell membrane</keyword>
<name>A0ABW4I414_9SPHN</name>
<dbReference type="RefSeq" id="WP_380888169.1">
    <property type="nucleotide sequence ID" value="NZ_JBHUDY010000001.1"/>
</dbReference>
<evidence type="ECO:0000313" key="12">
    <source>
        <dbReference type="Proteomes" id="UP001597115"/>
    </source>
</evidence>
<organism evidence="11 12">
    <name type="scientific">Sphingomonas tabacisoli</name>
    <dbReference type="NCBI Taxonomy" id="2249466"/>
    <lineage>
        <taxon>Bacteria</taxon>
        <taxon>Pseudomonadati</taxon>
        <taxon>Pseudomonadota</taxon>
        <taxon>Alphaproteobacteria</taxon>
        <taxon>Sphingomonadales</taxon>
        <taxon>Sphingomonadaceae</taxon>
        <taxon>Sphingomonas</taxon>
    </lineage>
</organism>
<evidence type="ECO:0000256" key="4">
    <source>
        <dbReference type="ARBA" id="ARBA00022448"/>
    </source>
</evidence>